<feature type="compositionally biased region" description="Basic and acidic residues" evidence="1">
    <location>
        <begin position="420"/>
        <end position="438"/>
    </location>
</feature>
<evidence type="ECO:0000256" key="1">
    <source>
        <dbReference type="SAM" id="MobiDB-lite"/>
    </source>
</evidence>
<feature type="compositionally biased region" description="Acidic residues" evidence="1">
    <location>
        <begin position="408"/>
        <end position="419"/>
    </location>
</feature>
<feature type="region of interest" description="Disordered" evidence="1">
    <location>
        <begin position="925"/>
        <end position="980"/>
    </location>
</feature>
<feature type="region of interest" description="Disordered" evidence="1">
    <location>
        <begin position="800"/>
        <end position="851"/>
    </location>
</feature>
<dbReference type="Gramene" id="EOY09541">
    <property type="protein sequence ID" value="EOY09541"/>
    <property type="gene ID" value="TCM_024953"/>
</dbReference>
<evidence type="ECO:0000313" key="3">
    <source>
        <dbReference type="Proteomes" id="UP000026915"/>
    </source>
</evidence>
<dbReference type="eggNOG" id="ENOG502QR92">
    <property type="taxonomic scope" value="Eukaryota"/>
</dbReference>
<feature type="region of interest" description="Disordered" evidence="1">
    <location>
        <begin position="105"/>
        <end position="127"/>
    </location>
</feature>
<gene>
    <name evidence="2" type="ORF">TCM_024953</name>
</gene>
<feature type="region of interest" description="Disordered" evidence="1">
    <location>
        <begin position="408"/>
        <end position="438"/>
    </location>
</feature>
<keyword evidence="3" id="KW-1185">Reference proteome</keyword>
<sequence>MPGLAQRNEQYSNASFGFWCKHSDDVSYNQLQKFWSELSFQARQELLRIDKQTLFEQARKNMYCSRCNGLLLEGFSQIVMYGKSLLQEGIAANLHYNRSGVSKNQSDGGLSMTNGSQDEIQDPSVHPWGGLTTTRDGSLTLLDCYLCSKSLKGLQNVFDSARARERERELLYPDACGGGGRGWISQGIASYGRGHGTRETCALHTARLSCDTLVDFWSALGEETRQSLLRMKEDDFIERLMYRFDSKRFCRDCRRNVIREFKELKELKRMRREPRCTSWFCVADTAFLYEVSDDTVQADWRQTFADTVGTYHHFEWAVGTGEGKSDIMEFENVGMNGSVQVNGLDLGSLSACYITLRAWKLDGRCSELSVKGHALKGQQCVHCRLVVGDGYVTITRGESIRRFFEHAEEAEEEEDDDSMDKDGNELDGECSRPQKHAKSPELAREFLLDAATVIFKEQVEKAFREGTARQNAHSIFVCLALKLLEERVHVACKEIITLEKQMKLLEEEEKEKREEEERKERKRTKEREKKLRRKERLKGKEREKEKQCAESSITPVAPDVSKEESSPSIEVEENIAISCRDSVSDTGDIIVSRPGSPDIEEQFLDGHSTSSLQNHSFDSPDAEGTKEKDGNGSFTMEQSKFSRRRLKFRKDGPFDPSPKWSDRRRFAAVSESAPVNRSEPRYQIENFEAPSRSINGLNRQLRISSAKPNGRNCGVKYTEKFLCSNGRVDRYDFYSCSCSQHNEYRAKIEPLVSATRVGREPKSVSKSESAVDMSKQVYRGNKYNRQDYMREDCGKLKNKIIAGTNPSGRDSLHSKKVWEPTEAQKKYPRSNSDTDITLRSSTYSEGAGPDNNFVKSSGETCSSEASVNLGEIDHEHSKANKSRNSSIAMDEDCHVEQQDQCSSLNAVYEEVGICSNRNPTLNGISHSMMSSTSNSDNCSSCLSEGDSNTSSSNHGNLESSSTSDSEDASQQSDGRDTSVCHQNGFSEVQVKGMDKKQDVNGGVALGSQALFGNTPDGRGNKVPGNPLTKTAENSDNGKPTAVMGSQHQGMFTSVHNQHIQFPVYQAPSTMGYYHQNPVSWPASPANGLMPFPPNPYLYAGPLGYGLNGNSRLCMPYGTLQHLATPLFNPGPVPVYQPVSKVNGLYSEEQTQIPKPGTTKEAFTEVNTERVVPGRLHPTEQAANGEGRQNDVSAKLHTDNTSFSLFHFGGPVALSTGCKSNPVPLKDEIVGELSSQFSVDHVENGHACNKKETTIEEYNLFAASNGIRFPFF</sequence>
<dbReference type="PANTHER" id="PTHR16897">
    <property type="entry name" value="OS10G0105400 PROTEIN"/>
    <property type="match status" value="1"/>
</dbReference>
<dbReference type="HOGENOM" id="CLU_009751_0_0_1"/>
<dbReference type="STRING" id="3641.A0A061EXL4"/>
<dbReference type="AlphaFoldDB" id="A0A061EXL4"/>
<feature type="compositionally biased region" description="Low complexity" evidence="1">
    <location>
        <begin position="925"/>
        <end position="972"/>
    </location>
</feature>
<feature type="compositionally biased region" description="Basic and acidic residues" evidence="1">
    <location>
        <begin position="538"/>
        <end position="548"/>
    </location>
</feature>
<organism evidence="2 3">
    <name type="scientific">Theobroma cacao</name>
    <name type="common">Cacao</name>
    <name type="synonym">Cocoa</name>
    <dbReference type="NCBI Taxonomy" id="3641"/>
    <lineage>
        <taxon>Eukaryota</taxon>
        <taxon>Viridiplantae</taxon>
        <taxon>Streptophyta</taxon>
        <taxon>Embryophyta</taxon>
        <taxon>Tracheophyta</taxon>
        <taxon>Spermatophyta</taxon>
        <taxon>Magnoliopsida</taxon>
        <taxon>eudicotyledons</taxon>
        <taxon>Gunneridae</taxon>
        <taxon>Pentapetalae</taxon>
        <taxon>rosids</taxon>
        <taxon>malvids</taxon>
        <taxon>Malvales</taxon>
        <taxon>Malvaceae</taxon>
        <taxon>Byttnerioideae</taxon>
        <taxon>Theobroma</taxon>
    </lineage>
</organism>
<feature type="region of interest" description="Disordered" evidence="1">
    <location>
        <begin position="1006"/>
        <end position="1038"/>
    </location>
</feature>
<feature type="compositionally biased region" description="Polar residues" evidence="1">
    <location>
        <begin position="1027"/>
        <end position="1038"/>
    </location>
</feature>
<feature type="compositionally biased region" description="Polar residues" evidence="1">
    <location>
        <begin position="607"/>
        <end position="617"/>
    </location>
</feature>
<dbReference type="OMA" id="QHIQFPV"/>
<feature type="compositionally biased region" description="Polar residues" evidence="1">
    <location>
        <begin position="829"/>
        <end position="844"/>
    </location>
</feature>
<protein>
    <submittedName>
        <fullName evidence="2">Uncharacterized protein isoform 1</fullName>
    </submittedName>
</protein>
<feature type="region of interest" description="Disordered" evidence="1">
    <location>
        <begin position="507"/>
        <end position="574"/>
    </location>
</feature>
<dbReference type="Proteomes" id="UP000026915">
    <property type="component" value="Chromosome 5"/>
</dbReference>
<reference evidence="2 3" key="1">
    <citation type="journal article" date="2013" name="Genome Biol.">
        <title>The genome sequence of the most widely cultivated cacao type and its use to identify candidate genes regulating pod color.</title>
        <authorList>
            <person name="Motamayor J.C."/>
            <person name="Mockaitis K."/>
            <person name="Schmutz J."/>
            <person name="Haiminen N."/>
            <person name="Iii D.L."/>
            <person name="Cornejo O."/>
            <person name="Findley S.D."/>
            <person name="Zheng P."/>
            <person name="Utro F."/>
            <person name="Royaert S."/>
            <person name="Saski C."/>
            <person name="Jenkins J."/>
            <person name="Podicheti R."/>
            <person name="Zhao M."/>
            <person name="Scheffler B.E."/>
            <person name="Stack J.C."/>
            <person name="Feltus F.A."/>
            <person name="Mustiga G.M."/>
            <person name="Amores F."/>
            <person name="Phillips W."/>
            <person name="Marelli J.P."/>
            <person name="May G.D."/>
            <person name="Shapiro H."/>
            <person name="Ma J."/>
            <person name="Bustamante C.D."/>
            <person name="Schnell R.J."/>
            <person name="Main D."/>
            <person name="Gilbert D."/>
            <person name="Parida L."/>
            <person name="Kuhn D.N."/>
        </authorList>
    </citation>
    <scope>NUCLEOTIDE SEQUENCE [LARGE SCALE GENOMIC DNA]</scope>
    <source>
        <strain evidence="3">cv. Matina 1-6</strain>
    </source>
</reference>
<dbReference type="FunCoup" id="A0A061EXL4">
    <property type="interactions" value="1418"/>
</dbReference>
<feature type="compositionally biased region" description="Polar residues" evidence="1">
    <location>
        <begin position="105"/>
        <end position="118"/>
    </location>
</feature>
<evidence type="ECO:0000313" key="2">
    <source>
        <dbReference type="EMBL" id="EOY09541.1"/>
    </source>
</evidence>
<accession>A0A061EXL4</accession>
<feature type="region of interest" description="Disordered" evidence="1">
    <location>
        <begin position="586"/>
        <end position="661"/>
    </location>
</feature>
<dbReference type="EMBL" id="CM001883">
    <property type="protein sequence ID" value="EOY09541.1"/>
    <property type="molecule type" value="Genomic_DNA"/>
</dbReference>
<dbReference type="InParanoid" id="A0A061EXL4"/>
<dbReference type="PANTHER" id="PTHR16897:SF2">
    <property type="entry name" value="OS03G0226600 PROTEIN"/>
    <property type="match status" value="1"/>
</dbReference>
<feature type="compositionally biased region" description="Basic and acidic residues" evidence="1">
    <location>
        <begin position="507"/>
        <end position="529"/>
    </location>
</feature>
<name>A0A061EXL4_THECC</name>
<feature type="compositionally biased region" description="Basic and acidic residues" evidence="1">
    <location>
        <begin position="810"/>
        <end position="825"/>
    </location>
</feature>
<proteinExistence type="predicted"/>